<evidence type="ECO:0000313" key="4">
    <source>
        <dbReference type="Proteomes" id="UP000678393"/>
    </source>
</evidence>
<dbReference type="GO" id="GO:0005739">
    <property type="term" value="C:mitochondrion"/>
    <property type="evidence" value="ECO:0007669"/>
    <property type="project" value="TreeGrafter"/>
</dbReference>
<dbReference type="EMBL" id="CAJHNH020007357">
    <property type="protein sequence ID" value="CAG5134589.1"/>
    <property type="molecule type" value="Genomic_DNA"/>
</dbReference>
<dbReference type="PANTHER" id="PTHR42961">
    <property type="entry name" value="IRON-SULFUR PROTEIN NUBPL"/>
    <property type="match status" value="1"/>
</dbReference>
<dbReference type="GO" id="GO:0032981">
    <property type="term" value="P:mitochondrial respiratory chain complex I assembly"/>
    <property type="evidence" value="ECO:0007669"/>
    <property type="project" value="TreeGrafter"/>
</dbReference>
<dbReference type="InterPro" id="IPR033756">
    <property type="entry name" value="YlxH/NBP35"/>
</dbReference>
<dbReference type="GO" id="GO:0051539">
    <property type="term" value="F:4 iron, 4 sulfur cluster binding"/>
    <property type="evidence" value="ECO:0007669"/>
    <property type="project" value="TreeGrafter"/>
</dbReference>
<proteinExistence type="predicted"/>
<evidence type="ECO:0008006" key="5">
    <source>
        <dbReference type="Google" id="ProtNLM"/>
    </source>
</evidence>
<sequence>MFVNTVARFLKPGCWGKLNQHDSKLTDIVCYMSSHSDPFGVRANSPKPATQETTTERRVRGLPKKLPIPGVNHVIVVASGKGGVGKSTTAVNLALALSKIEQ</sequence>
<keyword evidence="4" id="KW-1185">Reference proteome</keyword>
<keyword evidence="1" id="KW-0547">Nucleotide-binding</keyword>
<dbReference type="GO" id="GO:0005524">
    <property type="term" value="F:ATP binding"/>
    <property type="evidence" value="ECO:0007669"/>
    <property type="project" value="UniProtKB-KW"/>
</dbReference>
<dbReference type="Pfam" id="PF10609">
    <property type="entry name" value="ParA"/>
    <property type="match status" value="1"/>
</dbReference>
<accession>A0A8S3ZYN1</accession>
<comment type="caution">
    <text evidence="3">The sequence shown here is derived from an EMBL/GenBank/DDBJ whole genome shotgun (WGS) entry which is preliminary data.</text>
</comment>
<dbReference type="Proteomes" id="UP000678393">
    <property type="component" value="Unassembled WGS sequence"/>
</dbReference>
<dbReference type="GO" id="GO:0016226">
    <property type="term" value="P:iron-sulfur cluster assembly"/>
    <property type="evidence" value="ECO:0007669"/>
    <property type="project" value="InterPro"/>
</dbReference>
<protein>
    <recommendedName>
        <fullName evidence="5">NUBPL</fullName>
    </recommendedName>
</protein>
<evidence type="ECO:0000256" key="2">
    <source>
        <dbReference type="ARBA" id="ARBA00022840"/>
    </source>
</evidence>
<gene>
    <name evidence="3" type="ORF">CUNI_LOCUS20147</name>
</gene>
<evidence type="ECO:0000313" key="3">
    <source>
        <dbReference type="EMBL" id="CAG5134589.1"/>
    </source>
</evidence>
<dbReference type="InterPro" id="IPR044304">
    <property type="entry name" value="NUBPL-like"/>
</dbReference>
<dbReference type="AlphaFoldDB" id="A0A8S3ZYN1"/>
<feature type="non-terminal residue" evidence="3">
    <location>
        <position position="102"/>
    </location>
</feature>
<name>A0A8S3ZYN1_9EUPU</name>
<organism evidence="3 4">
    <name type="scientific">Candidula unifasciata</name>
    <dbReference type="NCBI Taxonomy" id="100452"/>
    <lineage>
        <taxon>Eukaryota</taxon>
        <taxon>Metazoa</taxon>
        <taxon>Spiralia</taxon>
        <taxon>Lophotrochozoa</taxon>
        <taxon>Mollusca</taxon>
        <taxon>Gastropoda</taxon>
        <taxon>Heterobranchia</taxon>
        <taxon>Euthyneura</taxon>
        <taxon>Panpulmonata</taxon>
        <taxon>Eupulmonata</taxon>
        <taxon>Stylommatophora</taxon>
        <taxon>Helicina</taxon>
        <taxon>Helicoidea</taxon>
        <taxon>Geomitridae</taxon>
        <taxon>Candidula</taxon>
    </lineage>
</organism>
<reference evidence="3" key="1">
    <citation type="submission" date="2021-04" db="EMBL/GenBank/DDBJ databases">
        <authorList>
            <consortium name="Molecular Ecology Group"/>
        </authorList>
    </citation>
    <scope>NUCLEOTIDE SEQUENCE</scope>
</reference>
<dbReference type="SUPFAM" id="SSF52540">
    <property type="entry name" value="P-loop containing nucleoside triphosphate hydrolases"/>
    <property type="match status" value="1"/>
</dbReference>
<dbReference type="PANTHER" id="PTHR42961:SF2">
    <property type="entry name" value="IRON-SULFUR PROTEIN NUBPL"/>
    <property type="match status" value="1"/>
</dbReference>
<dbReference type="InterPro" id="IPR027417">
    <property type="entry name" value="P-loop_NTPase"/>
</dbReference>
<keyword evidence="2" id="KW-0067">ATP-binding</keyword>
<evidence type="ECO:0000256" key="1">
    <source>
        <dbReference type="ARBA" id="ARBA00022741"/>
    </source>
</evidence>
<dbReference type="Gene3D" id="3.40.50.300">
    <property type="entry name" value="P-loop containing nucleotide triphosphate hydrolases"/>
    <property type="match status" value="1"/>
</dbReference>